<feature type="compositionally biased region" description="Polar residues" evidence="1">
    <location>
        <begin position="82"/>
        <end position="91"/>
    </location>
</feature>
<accession>A0A151PBY2</accession>
<sequence length="147" mass="15732">MNLDPPELGSNDSTKSALTHLNGMPTNGTDSGSSFLPPLVLTDSLSGTSLSPRLLPLRVPFLRTFLPLGLTTRPFPVQVLPWSSKQPSSPQLAEGLPSQLTCPVEADRHLPPAQTSQGRPPGHLQVPSWRPGKTGQGRNPGFWSSHT</sequence>
<gene>
    <name evidence="2" type="ORF">Y1Q_0018339</name>
</gene>
<comment type="caution">
    <text evidence="2">The sequence shown here is derived from an EMBL/GenBank/DDBJ whole genome shotgun (WGS) entry which is preliminary data.</text>
</comment>
<feature type="region of interest" description="Disordered" evidence="1">
    <location>
        <begin position="82"/>
        <end position="147"/>
    </location>
</feature>
<dbReference type="Proteomes" id="UP000050525">
    <property type="component" value="Unassembled WGS sequence"/>
</dbReference>
<dbReference type="EMBL" id="AKHW03000499">
    <property type="protein sequence ID" value="KYO46548.1"/>
    <property type="molecule type" value="Genomic_DNA"/>
</dbReference>
<evidence type="ECO:0000313" key="2">
    <source>
        <dbReference type="EMBL" id="KYO46548.1"/>
    </source>
</evidence>
<feature type="compositionally biased region" description="Polar residues" evidence="1">
    <location>
        <begin position="10"/>
        <end position="30"/>
    </location>
</feature>
<protein>
    <submittedName>
        <fullName evidence="2">Uncharacterized protein</fullName>
    </submittedName>
</protein>
<dbReference type="AlphaFoldDB" id="A0A151PBY2"/>
<organism evidence="2 3">
    <name type="scientific">Alligator mississippiensis</name>
    <name type="common">American alligator</name>
    <dbReference type="NCBI Taxonomy" id="8496"/>
    <lineage>
        <taxon>Eukaryota</taxon>
        <taxon>Metazoa</taxon>
        <taxon>Chordata</taxon>
        <taxon>Craniata</taxon>
        <taxon>Vertebrata</taxon>
        <taxon>Euteleostomi</taxon>
        <taxon>Archelosauria</taxon>
        <taxon>Archosauria</taxon>
        <taxon>Crocodylia</taxon>
        <taxon>Alligatoridae</taxon>
        <taxon>Alligatorinae</taxon>
        <taxon>Alligator</taxon>
    </lineage>
</organism>
<evidence type="ECO:0000313" key="3">
    <source>
        <dbReference type="Proteomes" id="UP000050525"/>
    </source>
</evidence>
<name>A0A151PBY2_ALLMI</name>
<reference evidence="2 3" key="1">
    <citation type="journal article" date="2012" name="Genome Biol.">
        <title>Sequencing three crocodilian genomes to illuminate the evolution of archosaurs and amniotes.</title>
        <authorList>
            <person name="St John J.A."/>
            <person name="Braun E.L."/>
            <person name="Isberg S.R."/>
            <person name="Miles L.G."/>
            <person name="Chong A.Y."/>
            <person name="Gongora J."/>
            <person name="Dalzell P."/>
            <person name="Moran C."/>
            <person name="Bed'hom B."/>
            <person name="Abzhanov A."/>
            <person name="Burgess S.C."/>
            <person name="Cooksey A.M."/>
            <person name="Castoe T.A."/>
            <person name="Crawford N.G."/>
            <person name="Densmore L.D."/>
            <person name="Drew J.C."/>
            <person name="Edwards S.V."/>
            <person name="Faircloth B.C."/>
            <person name="Fujita M.K."/>
            <person name="Greenwold M.J."/>
            <person name="Hoffmann F.G."/>
            <person name="Howard J.M."/>
            <person name="Iguchi T."/>
            <person name="Janes D.E."/>
            <person name="Khan S.Y."/>
            <person name="Kohno S."/>
            <person name="de Koning A.J."/>
            <person name="Lance S.L."/>
            <person name="McCarthy F.M."/>
            <person name="McCormack J.E."/>
            <person name="Merchant M.E."/>
            <person name="Peterson D.G."/>
            <person name="Pollock D.D."/>
            <person name="Pourmand N."/>
            <person name="Raney B.J."/>
            <person name="Roessler K.A."/>
            <person name="Sanford J.R."/>
            <person name="Sawyer R.H."/>
            <person name="Schmidt C.J."/>
            <person name="Triplett E.W."/>
            <person name="Tuberville T.D."/>
            <person name="Venegas-Anaya M."/>
            <person name="Howard J.T."/>
            <person name="Jarvis E.D."/>
            <person name="Guillette L.J.Jr."/>
            <person name="Glenn T.C."/>
            <person name="Green R.E."/>
            <person name="Ray D.A."/>
        </authorList>
    </citation>
    <scope>NUCLEOTIDE SEQUENCE [LARGE SCALE GENOMIC DNA]</scope>
    <source>
        <strain evidence="2">KSC_2009_1</strain>
    </source>
</reference>
<keyword evidence="3" id="KW-1185">Reference proteome</keyword>
<proteinExistence type="predicted"/>
<evidence type="ECO:0000256" key="1">
    <source>
        <dbReference type="SAM" id="MobiDB-lite"/>
    </source>
</evidence>
<feature type="region of interest" description="Disordered" evidence="1">
    <location>
        <begin position="1"/>
        <end position="30"/>
    </location>
</feature>